<dbReference type="AlphaFoldDB" id="B4DA91"/>
<dbReference type="InParanoid" id="B4DA91"/>
<feature type="region of interest" description="Disordered" evidence="1">
    <location>
        <begin position="89"/>
        <end position="111"/>
    </location>
</feature>
<evidence type="ECO:0000313" key="2">
    <source>
        <dbReference type="EMBL" id="EDY16718.1"/>
    </source>
</evidence>
<accession>B4DA91</accession>
<dbReference type="eggNOG" id="ENOG5033GGM">
    <property type="taxonomic scope" value="Bacteria"/>
</dbReference>
<organism evidence="2 3">
    <name type="scientific">Chthoniobacter flavus Ellin428</name>
    <dbReference type="NCBI Taxonomy" id="497964"/>
    <lineage>
        <taxon>Bacteria</taxon>
        <taxon>Pseudomonadati</taxon>
        <taxon>Verrucomicrobiota</taxon>
        <taxon>Spartobacteria</taxon>
        <taxon>Chthoniobacterales</taxon>
        <taxon>Chthoniobacteraceae</taxon>
        <taxon>Chthoniobacter</taxon>
    </lineage>
</organism>
<evidence type="ECO:0000256" key="1">
    <source>
        <dbReference type="SAM" id="MobiDB-lite"/>
    </source>
</evidence>
<protein>
    <submittedName>
        <fullName evidence="2">Uncharacterized protein</fullName>
    </submittedName>
</protein>
<evidence type="ECO:0000313" key="3">
    <source>
        <dbReference type="Proteomes" id="UP000005824"/>
    </source>
</evidence>
<feature type="compositionally biased region" description="Acidic residues" evidence="1">
    <location>
        <begin position="93"/>
        <end position="102"/>
    </location>
</feature>
<keyword evidence="3" id="KW-1185">Reference proteome</keyword>
<sequence length="111" mass="12227">MSEEKKSFAEWALVELMGHQRIVGYVTEQTIAGAAMLRVDVPDKNGETQFTRFYGGGAIYAINPIGRDVAIRLAGGIDATPIKAYQLPGRFIEDDEEDETPEYEGTTEGQL</sequence>
<proteinExistence type="predicted"/>
<dbReference type="STRING" id="497964.CfE428DRAFT_5831"/>
<gene>
    <name evidence="2" type="ORF">CfE428DRAFT_5831</name>
</gene>
<comment type="caution">
    <text evidence="2">The sequence shown here is derived from an EMBL/GenBank/DDBJ whole genome shotgun (WGS) entry which is preliminary data.</text>
</comment>
<name>B4DA91_9BACT</name>
<dbReference type="EMBL" id="ABVL01000029">
    <property type="protein sequence ID" value="EDY16718.1"/>
    <property type="molecule type" value="Genomic_DNA"/>
</dbReference>
<dbReference type="Proteomes" id="UP000005824">
    <property type="component" value="Unassembled WGS sequence"/>
</dbReference>
<reference evidence="2 3" key="1">
    <citation type="journal article" date="2011" name="J. Bacteriol.">
        <title>Genome sequence of Chthoniobacter flavus Ellin428, an aerobic heterotrophic soil bacterium.</title>
        <authorList>
            <person name="Kant R."/>
            <person name="van Passel M.W."/>
            <person name="Palva A."/>
            <person name="Lucas S."/>
            <person name="Lapidus A."/>
            <person name="Glavina Del Rio T."/>
            <person name="Dalin E."/>
            <person name="Tice H."/>
            <person name="Bruce D."/>
            <person name="Goodwin L."/>
            <person name="Pitluck S."/>
            <person name="Larimer F.W."/>
            <person name="Land M.L."/>
            <person name="Hauser L."/>
            <person name="Sangwan P."/>
            <person name="de Vos W.M."/>
            <person name="Janssen P.H."/>
            <person name="Smidt H."/>
        </authorList>
    </citation>
    <scope>NUCLEOTIDE SEQUENCE [LARGE SCALE GENOMIC DNA]</scope>
    <source>
        <strain evidence="2 3">Ellin428</strain>
    </source>
</reference>
<dbReference type="RefSeq" id="WP_006983152.1">
    <property type="nucleotide sequence ID" value="NZ_ABVL01000029.1"/>
</dbReference>